<dbReference type="EMBL" id="LXEW01000048">
    <property type="protein sequence ID" value="OAT48009.1"/>
    <property type="molecule type" value="Genomic_DNA"/>
</dbReference>
<gene>
    <name evidence="1" type="ORF">M998_3435</name>
</gene>
<evidence type="ECO:0000313" key="1">
    <source>
        <dbReference type="EMBL" id="OAT48009.1"/>
    </source>
</evidence>
<organism evidence="1 2">
    <name type="scientific">Providencia heimbachae ATCC 35613</name>
    <dbReference type="NCBI Taxonomy" id="1354272"/>
    <lineage>
        <taxon>Bacteria</taxon>
        <taxon>Pseudomonadati</taxon>
        <taxon>Pseudomonadota</taxon>
        <taxon>Gammaproteobacteria</taxon>
        <taxon>Enterobacterales</taxon>
        <taxon>Morganellaceae</taxon>
        <taxon>Providencia</taxon>
    </lineage>
</organism>
<accession>A0A1B7JJB5</accession>
<proteinExistence type="predicted"/>
<comment type="caution">
    <text evidence="1">The sequence shown here is derived from an EMBL/GenBank/DDBJ whole genome shotgun (WGS) entry which is preliminary data.</text>
</comment>
<dbReference type="PANTHER" id="PTHR46889">
    <property type="entry name" value="TRANSPOSASE INSF FOR INSERTION SEQUENCE IS3B-RELATED"/>
    <property type="match status" value="1"/>
</dbReference>
<dbReference type="AlphaFoldDB" id="A0A1B7JJB5"/>
<dbReference type="Proteomes" id="UP000078224">
    <property type="component" value="Unassembled WGS sequence"/>
</dbReference>
<name>A0A1B7JJB5_9GAMM</name>
<keyword evidence="2" id="KW-1185">Reference proteome</keyword>
<dbReference type="PATRIC" id="fig|1354272.4.peg.3516"/>
<sequence length="100" mass="11169">MPSIEQIRLRALVRKAHENSHGSAGARTIADIVSNTKQVSLMRYSATKLMKLLGLVSCQIPKYRYKKAVQEYVEIPNHLARQFAVTEPNQVLAGDVVHSP</sequence>
<dbReference type="InterPro" id="IPR050900">
    <property type="entry name" value="Transposase_IS3/IS150/IS904"/>
</dbReference>
<protein>
    <submittedName>
        <fullName evidence="1">Transposase</fullName>
    </submittedName>
</protein>
<reference evidence="1 2" key="1">
    <citation type="submission" date="2016-04" db="EMBL/GenBank/DDBJ databases">
        <title>ATOL: Assembling a taxonomically balanced genome-scale reconstruction of the evolutionary history of the Enterobacteriaceae.</title>
        <authorList>
            <person name="Plunkett G.III."/>
            <person name="Neeno-Eckwall E.C."/>
            <person name="Glasner J.D."/>
            <person name="Perna N.T."/>
        </authorList>
    </citation>
    <scope>NUCLEOTIDE SEQUENCE [LARGE SCALE GENOMIC DNA]</scope>
    <source>
        <strain evidence="1 2">ATCC 35613</strain>
    </source>
</reference>
<dbReference type="PANTHER" id="PTHR46889:SF4">
    <property type="entry name" value="TRANSPOSASE INSO FOR INSERTION SEQUENCE ELEMENT IS911B-RELATED"/>
    <property type="match status" value="1"/>
</dbReference>
<evidence type="ECO:0000313" key="2">
    <source>
        <dbReference type="Proteomes" id="UP000078224"/>
    </source>
</evidence>